<dbReference type="Proteomes" id="UP000465361">
    <property type="component" value="Unassembled WGS sequence"/>
</dbReference>
<organism evidence="1 2">
    <name type="scientific">Mycobacterium botniense</name>
    <dbReference type="NCBI Taxonomy" id="84962"/>
    <lineage>
        <taxon>Bacteria</taxon>
        <taxon>Bacillati</taxon>
        <taxon>Actinomycetota</taxon>
        <taxon>Actinomycetes</taxon>
        <taxon>Mycobacteriales</taxon>
        <taxon>Mycobacteriaceae</taxon>
        <taxon>Mycobacterium</taxon>
    </lineage>
</organism>
<comment type="caution">
    <text evidence="1">The sequence shown here is derived from an EMBL/GenBank/DDBJ whole genome shotgun (WGS) entry which is preliminary data.</text>
</comment>
<proteinExistence type="predicted"/>
<dbReference type="AlphaFoldDB" id="A0A7I9XWB4"/>
<evidence type="ECO:0000313" key="1">
    <source>
        <dbReference type="EMBL" id="GFG74082.1"/>
    </source>
</evidence>
<reference evidence="1 2" key="1">
    <citation type="journal article" date="2019" name="Emerg. Microbes Infect.">
        <title>Comprehensive subspecies identification of 175 nontuberculous mycobacteria species based on 7547 genomic profiles.</title>
        <authorList>
            <person name="Matsumoto Y."/>
            <person name="Kinjo T."/>
            <person name="Motooka D."/>
            <person name="Nabeya D."/>
            <person name="Jung N."/>
            <person name="Uechi K."/>
            <person name="Horii T."/>
            <person name="Iida T."/>
            <person name="Fujita J."/>
            <person name="Nakamura S."/>
        </authorList>
    </citation>
    <scope>NUCLEOTIDE SEQUENCE [LARGE SCALE GENOMIC DNA]</scope>
    <source>
        <strain evidence="1 2">JCM 17322</strain>
    </source>
</reference>
<keyword evidence="2" id="KW-1185">Reference proteome</keyword>
<gene>
    <name evidence="1" type="ORF">MBOT_14470</name>
</gene>
<evidence type="ECO:0000313" key="2">
    <source>
        <dbReference type="Proteomes" id="UP000465361"/>
    </source>
</evidence>
<protein>
    <submittedName>
        <fullName evidence="1">Uncharacterized protein</fullName>
    </submittedName>
</protein>
<accession>A0A7I9XWB4</accession>
<dbReference type="EMBL" id="BLKW01000002">
    <property type="protein sequence ID" value="GFG74082.1"/>
    <property type="molecule type" value="Genomic_DNA"/>
</dbReference>
<sequence>MVVDAVVDGLLLWFAALPHPASMQMLITTSVAVNRRIDLYPSPTMARSAAAQPHPGLAS</sequence>
<name>A0A7I9XWB4_9MYCO</name>